<dbReference type="SUPFAM" id="SSF54001">
    <property type="entry name" value="Cysteine proteinases"/>
    <property type="match status" value="1"/>
</dbReference>
<dbReference type="Gene3D" id="3.90.1720.10">
    <property type="entry name" value="endopeptidase domain like (from Nostoc punctiforme)"/>
    <property type="match status" value="1"/>
</dbReference>
<dbReference type="InterPro" id="IPR038765">
    <property type="entry name" value="Papain-like_cys_pep_sf"/>
</dbReference>
<comment type="similarity">
    <text evidence="1">Belongs to the peptidase C40 family.</text>
</comment>
<feature type="region of interest" description="Disordered" evidence="6">
    <location>
        <begin position="200"/>
        <end position="278"/>
    </location>
</feature>
<feature type="compositionally biased region" description="Basic and acidic residues" evidence="6">
    <location>
        <begin position="201"/>
        <end position="217"/>
    </location>
</feature>
<keyword evidence="4" id="KW-0788">Thiol protease</keyword>
<evidence type="ECO:0000259" key="8">
    <source>
        <dbReference type="PROSITE" id="PS51935"/>
    </source>
</evidence>
<dbReference type="Pfam" id="PF00877">
    <property type="entry name" value="NLPC_P60"/>
    <property type="match status" value="1"/>
</dbReference>
<keyword evidence="7" id="KW-0732">Signal</keyword>
<reference evidence="9" key="1">
    <citation type="journal article" date="2021" name="PeerJ">
        <title>Extensive microbial diversity within the chicken gut microbiome revealed by metagenomics and culture.</title>
        <authorList>
            <person name="Gilroy R."/>
            <person name="Ravi A."/>
            <person name="Getino M."/>
            <person name="Pursley I."/>
            <person name="Horton D.L."/>
            <person name="Alikhan N.F."/>
            <person name="Baker D."/>
            <person name="Gharbi K."/>
            <person name="Hall N."/>
            <person name="Watson M."/>
            <person name="Adriaenssens E.M."/>
            <person name="Foster-Nyarko E."/>
            <person name="Jarju S."/>
            <person name="Secka A."/>
            <person name="Antonio M."/>
            <person name="Oren A."/>
            <person name="Chaudhuri R.R."/>
            <person name="La Ragione R."/>
            <person name="Hildebrand F."/>
            <person name="Pallen M.J."/>
        </authorList>
    </citation>
    <scope>NUCLEOTIDE SEQUENCE</scope>
    <source>
        <strain evidence="9">ChiGjej1B1-1692</strain>
    </source>
</reference>
<dbReference type="PROSITE" id="PS51935">
    <property type="entry name" value="NLPC_P60"/>
    <property type="match status" value="1"/>
</dbReference>
<dbReference type="PANTHER" id="PTHR47053">
    <property type="entry name" value="MUREIN DD-ENDOPEPTIDASE MEPH-RELATED"/>
    <property type="match status" value="1"/>
</dbReference>
<keyword evidence="2" id="KW-0645">Protease</keyword>
<evidence type="ECO:0000256" key="2">
    <source>
        <dbReference type="ARBA" id="ARBA00022670"/>
    </source>
</evidence>
<keyword evidence="5" id="KW-0175">Coiled coil</keyword>
<evidence type="ECO:0000256" key="5">
    <source>
        <dbReference type="SAM" id="Coils"/>
    </source>
</evidence>
<dbReference type="EMBL" id="DWWK01000085">
    <property type="protein sequence ID" value="HJC38564.1"/>
    <property type="molecule type" value="Genomic_DNA"/>
</dbReference>
<evidence type="ECO:0000256" key="1">
    <source>
        <dbReference type="ARBA" id="ARBA00007074"/>
    </source>
</evidence>
<organism evidence="9 10">
    <name type="scientific">Candidatus Mediterraneibacter faecigallinarum</name>
    <dbReference type="NCBI Taxonomy" id="2838669"/>
    <lineage>
        <taxon>Bacteria</taxon>
        <taxon>Bacillati</taxon>
        <taxon>Bacillota</taxon>
        <taxon>Clostridia</taxon>
        <taxon>Lachnospirales</taxon>
        <taxon>Lachnospiraceae</taxon>
        <taxon>Mediterraneibacter</taxon>
    </lineage>
</organism>
<evidence type="ECO:0000256" key="7">
    <source>
        <dbReference type="SAM" id="SignalP"/>
    </source>
</evidence>
<dbReference type="InterPro" id="IPR000064">
    <property type="entry name" value="NLP_P60_dom"/>
</dbReference>
<evidence type="ECO:0000256" key="3">
    <source>
        <dbReference type="ARBA" id="ARBA00022801"/>
    </source>
</evidence>
<dbReference type="GO" id="GO:0006508">
    <property type="term" value="P:proteolysis"/>
    <property type="evidence" value="ECO:0007669"/>
    <property type="project" value="UniProtKB-KW"/>
</dbReference>
<name>A0A9D2SY13_9FIRM</name>
<feature type="chain" id="PRO_5038691123" evidence="7">
    <location>
        <begin position="27"/>
        <end position="389"/>
    </location>
</feature>
<feature type="domain" description="NlpC/P60" evidence="8">
    <location>
        <begin position="281"/>
        <end position="389"/>
    </location>
</feature>
<dbReference type="Proteomes" id="UP000823894">
    <property type="component" value="Unassembled WGS sequence"/>
</dbReference>
<dbReference type="Gene3D" id="6.10.250.3150">
    <property type="match status" value="1"/>
</dbReference>
<protein>
    <submittedName>
        <fullName evidence="9">C40 family peptidase</fullName>
    </submittedName>
</protein>
<feature type="signal peptide" evidence="7">
    <location>
        <begin position="1"/>
        <end position="26"/>
    </location>
</feature>
<dbReference type="PANTHER" id="PTHR47053:SF1">
    <property type="entry name" value="MUREIN DD-ENDOPEPTIDASE MEPH-RELATED"/>
    <property type="match status" value="1"/>
</dbReference>
<sequence length="389" mass="42306">MKFRKAAAVLLAAVLTCSLTVTPVFADDVDKLEEQKEAAEDEVSSLQSQLNSLMSKITELENDLITTGEEIVQTEEDLKTAQEDEAEQYEAMKLRIKYMYEAGSGAAAVEKVMTTGSISGMLTQAEYTQQVHTYDREKLQEYADTVQKVEDLQDALETKMDDLKKTQTEFAAQQEELNTTITEKSAEVANLDDQLQAAVKKAAEEEAARKKAEEEAAKQSGTTGGKTSDSVNTTTQKPEGGTSDNNHTSKPETPAPEPSTPPADNSGSTPSTPTFTPDYNQSAADIIVSAAWSQVGKATYVWGTQIPYVSFDCSGLVQWCYAQAGISIPRQSTSIKNSGTIVSDPRPGDICWTPGHVAIYIGDGKMIEAQQDGVPICVSNVRVTYYIRY</sequence>
<feature type="compositionally biased region" description="Polar residues" evidence="6">
    <location>
        <begin position="219"/>
        <end position="248"/>
    </location>
</feature>
<evidence type="ECO:0000256" key="4">
    <source>
        <dbReference type="ARBA" id="ARBA00022807"/>
    </source>
</evidence>
<dbReference type="GO" id="GO:0008234">
    <property type="term" value="F:cysteine-type peptidase activity"/>
    <property type="evidence" value="ECO:0007669"/>
    <property type="project" value="UniProtKB-KW"/>
</dbReference>
<evidence type="ECO:0000256" key="6">
    <source>
        <dbReference type="SAM" id="MobiDB-lite"/>
    </source>
</evidence>
<comment type="caution">
    <text evidence="9">The sequence shown here is derived from an EMBL/GenBank/DDBJ whole genome shotgun (WGS) entry which is preliminary data.</text>
</comment>
<reference evidence="9" key="2">
    <citation type="submission" date="2021-04" db="EMBL/GenBank/DDBJ databases">
        <authorList>
            <person name="Gilroy R."/>
        </authorList>
    </citation>
    <scope>NUCLEOTIDE SEQUENCE</scope>
    <source>
        <strain evidence="9">ChiGjej1B1-1692</strain>
    </source>
</reference>
<accession>A0A9D2SY13</accession>
<feature type="compositionally biased region" description="Low complexity" evidence="6">
    <location>
        <begin position="262"/>
        <end position="277"/>
    </location>
</feature>
<evidence type="ECO:0000313" key="10">
    <source>
        <dbReference type="Proteomes" id="UP000823894"/>
    </source>
</evidence>
<evidence type="ECO:0000313" key="9">
    <source>
        <dbReference type="EMBL" id="HJC38564.1"/>
    </source>
</evidence>
<dbReference type="InterPro" id="IPR051202">
    <property type="entry name" value="Peptidase_C40"/>
</dbReference>
<proteinExistence type="inferred from homology"/>
<gene>
    <name evidence="9" type="ORF">H9757_05820</name>
</gene>
<keyword evidence="3" id="KW-0378">Hydrolase</keyword>
<dbReference type="AlphaFoldDB" id="A0A9D2SY13"/>
<feature type="coiled-coil region" evidence="5">
    <location>
        <begin position="29"/>
        <end position="92"/>
    </location>
</feature>